<organism evidence="2 3">
    <name type="scientific">Elasticomyces elasticus</name>
    <dbReference type="NCBI Taxonomy" id="574655"/>
    <lineage>
        <taxon>Eukaryota</taxon>
        <taxon>Fungi</taxon>
        <taxon>Dikarya</taxon>
        <taxon>Ascomycota</taxon>
        <taxon>Pezizomycotina</taxon>
        <taxon>Dothideomycetes</taxon>
        <taxon>Dothideomycetidae</taxon>
        <taxon>Mycosphaerellales</taxon>
        <taxon>Teratosphaeriaceae</taxon>
        <taxon>Elasticomyces</taxon>
    </lineage>
</organism>
<gene>
    <name evidence="2" type="ORF">LTR97_004983</name>
</gene>
<proteinExistence type="predicted"/>
<dbReference type="EMBL" id="JAVRQU010000007">
    <property type="protein sequence ID" value="KAK5700466.1"/>
    <property type="molecule type" value="Genomic_DNA"/>
</dbReference>
<evidence type="ECO:0000313" key="3">
    <source>
        <dbReference type="Proteomes" id="UP001310594"/>
    </source>
</evidence>
<feature type="region of interest" description="Disordered" evidence="1">
    <location>
        <begin position="159"/>
        <end position="179"/>
    </location>
</feature>
<accession>A0AAN8A1L6</accession>
<feature type="region of interest" description="Disordered" evidence="1">
    <location>
        <begin position="27"/>
        <end position="55"/>
    </location>
</feature>
<protein>
    <submittedName>
        <fullName evidence="2">Uncharacterized protein</fullName>
    </submittedName>
</protein>
<reference evidence="2" key="1">
    <citation type="submission" date="2023-08" db="EMBL/GenBank/DDBJ databases">
        <title>Black Yeasts Isolated from many extreme environments.</title>
        <authorList>
            <person name="Coleine C."/>
            <person name="Stajich J.E."/>
            <person name="Selbmann L."/>
        </authorList>
    </citation>
    <scope>NUCLEOTIDE SEQUENCE</scope>
    <source>
        <strain evidence="2">CCFEE 5810</strain>
    </source>
</reference>
<evidence type="ECO:0000313" key="2">
    <source>
        <dbReference type="EMBL" id="KAK5700466.1"/>
    </source>
</evidence>
<feature type="region of interest" description="Disordered" evidence="1">
    <location>
        <begin position="400"/>
        <end position="420"/>
    </location>
</feature>
<dbReference type="Proteomes" id="UP001310594">
    <property type="component" value="Unassembled WGS sequence"/>
</dbReference>
<comment type="caution">
    <text evidence="2">The sequence shown here is derived from an EMBL/GenBank/DDBJ whole genome shotgun (WGS) entry which is preliminary data.</text>
</comment>
<dbReference type="AlphaFoldDB" id="A0AAN8A1L6"/>
<feature type="compositionally biased region" description="Low complexity" evidence="1">
    <location>
        <begin position="27"/>
        <end position="46"/>
    </location>
</feature>
<sequence length="527" mass="57427">MDHPLFDFDDLVDVSAPMALSLFPPRVQATEESVTTSSASTSAMQANGQEQEQEDNVATRDFGFGRGSSSDSMVDPGFWMYHNNAVDTDYTFGGVTVPRDQFNSVHPEISGLGGSEVREGPATYQQVAKSSARPRYVPELPLLVRQPNELPSVIHPDQASTETNVSLHQESSSGLEPCSQLTQSDYEEIELGWLNDEFFEKYLPDSNANAQAVSSAFSADMSSDIFVGGLASSGKDFPAPSGPVEGHQSKFKVHIKGHRASFASCAARQYEFRQEDPSPEDYIRRSGGTAILDQDGREIIHGVSVKGNLFFRSKHQNTEFDGVPDTNFASPLCLGGAVETLTYLPHLSKRPKFGLRLLRNGLTSAEIALISLHARGYNSQALIKKRAETVKHQILSSGKHVSGNKDWTAENNSHDPPPTTDYSLAGCVELPTKRKILRQAPAPRLIDLAKGVVNPPSPQDKWFLAQAIDYAVQHNDTISTTDNIPAMAVLHNFVLPAGALPSAPVNADRSGLNRVLVAMGRQARWTQ</sequence>
<evidence type="ECO:0000256" key="1">
    <source>
        <dbReference type="SAM" id="MobiDB-lite"/>
    </source>
</evidence>
<name>A0AAN8A1L6_9PEZI</name>